<dbReference type="PANTHER" id="PTHR43880:SF12">
    <property type="entry name" value="ALCOHOL DEHYDROGENASE CLASS-3"/>
    <property type="match status" value="1"/>
</dbReference>
<dbReference type="InterPro" id="IPR013154">
    <property type="entry name" value="ADH-like_N"/>
</dbReference>
<dbReference type="KEGG" id="pbh:AAW51_3543"/>
<dbReference type="SUPFAM" id="SSF51735">
    <property type="entry name" value="NAD(P)-binding Rossmann-fold domains"/>
    <property type="match status" value="1"/>
</dbReference>
<evidence type="ECO:0000256" key="1">
    <source>
        <dbReference type="ARBA" id="ARBA00001947"/>
    </source>
</evidence>
<reference evidence="8 9" key="1">
    <citation type="submission" date="2015-05" db="EMBL/GenBank/DDBJ databases">
        <authorList>
            <person name="Tang B."/>
            <person name="Yu Y."/>
        </authorList>
    </citation>
    <scope>NUCLEOTIDE SEQUENCE [LARGE SCALE GENOMIC DNA]</scope>
    <source>
        <strain evidence="8 9">DSM 7029</strain>
    </source>
</reference>
<dbReference type="RefSeq" id="WP_047195651.1">
    <property type="nucleotide sequence ID" value="NZ_CP011371.1"/>
</dbReference>
<evidence type="ECO:0000256" key="4">
    <source>
        <dbReference type="ARBA" id="ARBA00023002"/>
    </source>
</evidence>
<protein>
    <submittedName>
        <fullName evidence="8">Alcohol dehydrogenase</fullName>
    </submittedName>
</protein>
<dbReference type="InterPro" id="IPR011032">
    <property type="entry name" value="GroES-like_sf"/>
</dbReference>
<name>A0A0G3BL94_9BURK</name>
<dbReference type="PROSITE" id="PS00059">
    <property type="entry name" value="ADH_ZINC"/>
    <property type="match status" value="1"/>
</dbReference>
<dbReference type="Proteomes" id="UP000035352">
    <property type="component" value="Chromosome"/>
</dbReference>
<dbReference type="CDD" id="cd08279">
    <property type="entry name" value="Zn_ADH_class_III"/>
    <property type="match status" value="1"/>
</dbReference>
<evidence type="ECO:0000256" key="6">
    <source>
        <dbReference type="RuleBase" id="RU361277"/>
    </source>
</evidence>
<comment type="cofactor">
    <cofactor evidence="1 6">
        <name>Zn(2+)</name>
        <dbReference type="ChEBI" id="CHEBI:29105"/>
    </cofactor>
</comment>
<dbReference type="Gene3D" id="3.90.180.10">
    <property type="entry name" value="Medium-chain alcohol dehydrogenases, catalytic domain"/>
    <property type="match status" value="1"/>
</dbReference>
<dbReference type="OrthoDB" id="9770544at2"/>
<evidence type="ECO:0000256" key="3">
    <source>
        <dbReference type="ARBA" id="ARBA00022833"/>
    </source>
</evidence>
<dbReference type="InterPro" id="IPR036291">
    <property type="entry name" value="NAD(P)-bd_dom_sf"/>
</dbReference>
<dbReference type="InterPro" id="IPR020843">
    <property type="entry name" value="ER"/>
</dbReference>
<accession>A0A0G3BL94</accession>
<evidence type="ECO:0000256" key="5">
    <source>
        <dbReference type="ARBA" id="ARBA00023027"/>
    </source>
</evidence>
<dbReference type="PANTHER" id="PTHR43880">
    <property type="entry name" value="ALCOHOL DEHYDROGENASE"/>
    <property type="match status" value="1"/>
</dbReference>
<evidence type="ECO:0000313" key="9">
    <source>
        <dbReference type="Proteomes" id="UP000035352"/>
    </source>
</evidence>
<keyword evidence="4" id="KW-0560">Oxidoreductase</keyword>
<dbReference type="Gene3D" id="3.40.50.720">
    <property type="entry name" value="NAD(P)-binding Rossmann-like Domain"/>
    <property type="match status" value="1"/>
</dbReference>
<evidence type="ECO:0000313" key="8">
    <source>
        <dbReference type="EMBL" id="AKJ30234.1"/>
    </source>
</evidence>
<dbReference type="STRING" id="413882.AAW51_3543"/>
<dbReference type="Pfam" id="PF08240">
    <property type="entry name" value="ADH_N"/>
    <property type="match status" value="1"/>
</dbReference>
<dbReference type="Pfam" id="PF00107">
    <property type="entry name" value="ADH_zinc_N"/>
    <property type="match status" value="1"/>
</dbReference>
<keyword evidence="2 6" id="KW-0479">Metal-binding</keyword>
<dbReference type="SMART" id="SM00829">
    <property type="entry name" value="PKS_ER"/>
    <property type="match status" value="1"/>
</dbReference>
<dbReference type="PATRIC" id="fig|413882.6.peg.3701"/>
<gene>
    <name evidence="8" type="primary">frmA</name>
    <name evidence="8" type="ORF">AAW51_3543</name>
</gene>
<dbReference type="AlphaFoldDB" id="A0A0G3BL94"/>
<dbReference type="GO" id="GO:0008270">
    <property type="term" value="F:zinc ion binding"/>
    <property type="evidence" value="ECO:0007669"/>
    <property type="project" value="InterPro"/>
</dbReference>
<dbReference type="InterPro" id="IPR002328">
    <property type="entry name" value="ADH_Zn_CS"/>
</dbReference>
<sequence length="374" mass="39016">MSTPPPPFKAKAVVCRTIGAPVTVEEILVQPPGPGEITMKVAACGVCHSDLSATNGTIPFPPPIVLGHEGAGVVVAVGEGVSRFAVGDHVVSSFVSMCGKCRYCAEGRPQLCDQSAKTTVSLPDGSVRTFDLQGKPLGVFAGCGTMAEYATLHVDSVVKIDREMPLDRAALIGCGVMTGFGAVHNTAHVQAGSATAVFGCGGVGLNVIQGCCIAGASTIVAIDTSDEKLELARQLGATHVVNVGQQDNVVKTVRSLTQGGVDYSFECVGNGQVVSQAYGALRKGGTAVVVGVAKQDDTTSIRTATLTFDEKTLKGSYFGSARPAVDFPRLVSLYRQRRLRLDELVTHEYSVDDAPQAFADLAEGRNARGMIVFR</sequence>
<comment type="similarity">
    <text evidence="6">Belongs to the zinc-containing alcohol dehydrogenase family.</text>
</comment>
<proteinExistence type="inferred from homology"/>
<keyword evidence="5" id="KW-0520">NAD</keyword>
<keyword evidence="3 6" id="KW-0862">Zinc</keyword>
<keyword evidence="9" id="KW-1185">Reference proteome</keyword>
<dbReference type="GO" id="GO:0051903">
    <property type="term" value="F:S-(hydroxymethyl)glutathione dehydrogenase [NAD(P)+] activity"/>
    <property type="evidence" value="ECO:0007669"/>
    <property type="project" value="TreeGrafter"/>
</dbReference>
<evidence type="ECO:0000256" key="2">
    <source>
        <dbReference type="ARBA" id="ARBA00022723"/>
    </source>
</evidence>
<dbReference type="SUPFAM" id="SSF50129">
    <property type="entry name" value="GroES-like"/>
    <property type="match status" value="2"/>
</dbReference>
<evidence type="ECO:0000259" key="7">
    <source>
        <dbReference type="SMART" id="SM00829"/>
    </source>
</evidence>
<feature type="domain" description="Enoyl reductase (ER)" evidence="7">
    <location>
        <begin position="19"/>
        <end position="373"/>
    </location>
</feature>
<dbReference type="GO" id="GO:0005829">
    <property type="term" value="C:cytosol"/>
    <property type="evidence" value="ECO:0007669"/>
    <property type="project" value="TreeGrafter"/>
</dbReference>
<dbReference type="InterPro" id="IPR013149">
    <property type="entry name" value="ADH-like_C"/>
</dbReference>
<dbReference type="GO" id="GO:0046294">
    <property type="term" value="P:formaldehyde catabolic process"/>
    <property type="evidence" value="ECO:0007669"/>
    <property type="project" value="TreeGrafter"/>
</dbReference>
<dbReference type="EMBL" id="CP011371">
    <property type="protein sequence ID" value="AKJ30234.1"/>
    <property type="molecule type" value="Genomic_DNA"/>
</dbReference>
<organism evidence="8 9">
    <name type="scientific">Caldimonas brevitalea</name>
    <dbReference type="NCBI Taxonomy" id="413882"/>
    <lineage>
        <taxon>Bacteria</taxon>
        <taxon>Pseudomonadati</taxon>
        <taxon>Pseudomonadota</taxon>
        <taxon>Betaproteobacteria</taxon>
        <taxon>Burkholderiales</taxon>
        <taxon>Sphaerotilaceae</taxon>
        <taxon>Caldimonas</taxon>
    </lineage>
</organism>
<dbReference type="FunFam" id="3.40.50.720:FF:000003">
    <property type="entry name" value="S-(hydroxymethyl)glutathione dehydrogenase"/>
    <property type="match status" value="1"/>
</dbReference>